<comment type="caution">
    <text evidence="1">The sequence shown here is derived from an EMBL/GenBank/DDBJ whole genome shotgun (WGS) entry which is preliminary data.</text>
</comment>
<reference evidence="1 2" key="1">
    <citation type="submission" date="2024-09" db="EMBL/GenBank/DDBJ databases">
        <title>Floridaenema gen nov. (Aerosakkonemataceae, Aerosakkonematales ord. nov., Cyanobacteria) from benthic tropical and subtropical fresh waters, with the description of four new species.</title>
        <authorList>
            <person name="Moretto J.A."/>
            <person name="Berthold D.E."/>
            <person name="Lefler F.W."/>
            <person name="Huang I.-S."/>
            <person name="Laughinghouse H. IV."/>
        </authorList>
    </citation>
    <scope>NUCLEOTIDE SEQUENCE [LARGE SCALE GENOMIC DNA]</scope>
    <source>
        <strain evidence="1 2">BLCC-F46</strain>
    </source>
</reference>
<sequence>MNKEGLRMLALNSAYYYKDHKRSFKEAEPISGEKKKAIAYSMDALVPGIYAWFGSWNFRIGGSKAEKSYPGTIHSFAGLALVLPGYRIYSTYQGDYDPR</sequence>
<gene>
    <name evidence="1" type="ORF">ACE1CC_35130</name>
</gene>
<dbReference type="EMBL" id="JBHFNQ010000257">
    <property type="protein sequence ID" value="MFB2882111.1"/>
    <property type="molecule type" value="Genomic_DNA"/>
</dbReference>
<accession>A0ABV4XHV3</accession>
<proteinExistence type="predicted"/>
<protein>
    <submittedName>
        <fullName evidence="1">Uncharacterized protein</fullName>
    </submittedName>
</protein>
<keyword evidence="2" id="KW-1185">Reference proteome</keyword>
<evidence type="ECO:0000313" key="2">
    <source>
        <dbReference type="Proteomes" id="UP001576774"/>
    </source>
</evidence>
<dbReference type="RefSeq" id="WP_413275071.1">
    <property type="nucleotide sequence ID" value="NZ_JBHFNQ010000257.1"/>
</dbReference>
<evidence type="ECO:0000313" key="1">
    <source>
        <dbReference type="EMBL" id="MFB2882111.1"/>
    </source>
</evidence>
<dbReference type="Proteomes" id="UP001576774">
    <property type="component" value="Unassembled WGS sequence"/>
</dbReference>
<organism evidence="1 2">
    <name type="scientific">Floridaenema aerugineum BLCC-F46</name>
    <dbReference type="NCBI Taxonomy" id="3153654"/>
    <lineage>
        <taxon>Bacteria</taxon>
        <taxon>Bacillati</taxon>
        <taxon>Cyanobacteriota</taxon>
        <taxon>Cyanophyceae</taxon>
        <taxon>Oscillatoriophycideae</taxon>
        <taxon>Aerosakkonematales</taxon>
        <taxon>Aerosakkonemataceae</taxon>
        <taxon>Floridanema</taxon>
        <taxon>Floridanema aerugineum</taxon>
    </lineage>
</organism>
<name>A0ABV4XHV3_9CYAN</name>